<proteinExistence type="predicted"/>
<gene>
    <name evidence="1" type="ORF">MFMK1_001927</name>
</gene>
<name>A0AAU0UMU1_9FIRM</name>
<reference evidence="1 2" key="1">
    <citation type="submission" date="2023-04" db="EMBL/GenBank/DDBJ databases">
        <authorList>
            <person name="Hsu D."/>
        </authorList>
    </citation>
    <scope>NUCLEOTIDE SEQUENCE [LARGE SCALE GENOMIC DNA]</scope>
    <source>
        <strain evidence="1 2">MK1</strain>
    </source>
</reference>
<dbReference type="Proteomes" id="UP001329915">
    <property type="component" value="Chromosome"/>
</dbReference>
<dbReference type="RefSeq" id="WP_366921523.1">
    <property type="nucleotide sequence ID" value="NZ_CP121694.1"/>
</dbReference>
<dbReference type="AlphaFoldDB" id="A0AAU0UMU1"/>
<keyword evidence="2" id="KW-1185">Reference proteome</keyword>
<organism evidence="1 2">
    <name type="scientific">Metallumcola ferriviriculae</name>
    <dbReference type="NCBI Taxonomy" id="3039180"/>
    <lineage>
        <taxon>Bacteria</taxon>
        <taxon>Bacillati</taxon>
        <taxon>Bacillota</taxon>
        <taxon>Clostridia</taxon>
        <taxon>Neomoorellales</taxon>
        <taxon>Desulfitibacteraceae</taxon>
        <taxon>Metallumcola</taxon>
    </lineage>
</organism>
<dbReference type="KEGG" id="dbc:MFMK1_001927"/>
<evidence type="ECO:0000313" key="2">
    <source>
        <dbReference type="Proteomes" id="UP001329915"/>
    </source>
</evidence>
<accession>A0AAU0UMU1</accession>
<dbReference type="EMBL" id="CP121694">
    <property type="protein sequence ID" value="WRO22104.1"/>
    <property type="molecule type" value="Genomic_DNA"/>
</dbReference>
<sequence length="47" mass="5352">MSDSILETKKPPGLQMRKFCLPVDTEQVIERKGKFIESGIKDKSSKK</sequence>
<protein>
    <submittedName>
        <fullName evidence="1">Uncharacterized protein</fullName>
    </submittedName>
</protein>
<evidence type="ECO:0000313" key="1">
    <source>
        <dbReference type="EMBL" id="WRO22104.1"/>
    </source>
</evidence>